<proteinExistence type="predicted"/>
<protein>
    <submittedName>
        <fullName evidence="2">Uncharacterized protein</fullName>
    </submittedName>
</protein>
<reference evidence="2" key="2">
    <citation type="journal article" date="2016" name="Fungal Biol.">
        <title>Ochratoxin A production by Penicillium thymicola.</title>
        <authorList>
            <person name="Nguyen H.D.T."/>
            <person name="McMullin D.R."/>
            <person name="Ponomareva E."/>
            <person name="Riley R."/>
            <person name="Pomraning K.R."/>
            <person name="Baker S.E."/>
            <person name="Seifert K.A."/>
        </authorList>
    </citation>
    <scope>NUCLEOTIDE SEQUENCE</scope>
    <source>
        <strain evidence="2">DAOM 180753</strain>
    </source>
</reference>
<dbReference type="AlphaFoldDB" id="A0AAI9TST3"/>
<gene>
    <name evidence="2" type="ORF">VN97_g475</name>
</gene>
<keyword evidence="3" id="KW-1185">Reference proteome</keyword>
<dbReference type="Proteomes" id="UP001227192">
    <property type="component" value="Unassembled WGS sequence"/>
</dbReference>
<feature type="region of interest" description="Disordered" evidence="1">
    <location>
        <begin position="82"/>
        <end position="130"/>
    </location>
</feature>
<sequence length="130" mass="15017">MDLPLGHHHVLISWPFTMTTLNYEHSFLTVAGFGFRTIGRLVRTPSIIRLGHPSPHHFDYFNHNQSDRGGLWLQDNRQTGYNRFDYPPRSTLHLNHNQSDRGGLRLQDNRQTGCHYPPRSTATSIIHPPP</sequence>
<accession>A0AAI9TST3</accession>
<reference evidence="2" key="1">
    <citation type="submission" date="2015-06" db="EMBL/GenBank/DDBJ databases">
        <authorList>
            <person name="Nguyen H."/>
        </authorList>
    </citation>
    <scope>NUCLEOTIDE SEQUENCE</scope>
    <source>
        <strain evidence="2">DAOM 180753</strain>
    </source>
</reference>
<evidence type="ECO:0000256" key="1">
    <source>
        <dbReference type="SAM" id="MobiDB-lite"/>
    </source>
</evidence>
<evidence type="ECO:0000313" key="2">
    <source>
        <dbReference type="EMBL" id="KAJ9492789.1"/>
    </source>
</evidence>
<dbReference type="EMBL" id="LACB01000006">
    <property type="protein sequence ID" value="KAJ9492789.1"/>
    <property type="molecule type" value="Genomic_DNA"/>
</dbReference>
<evidence type="ECO:0000313" key="3">
    <source>
        <dbReference type="Proteomes" id="UP001227192"/>
    </source>
</evidence>
<name>A0AAI9TST3_PENTH</name>
<organism evidence="2 3">
    <name type="scientific">Penicillium thymicola</name>
    <dbReference type="NCBI Taxonomy" id="293382"/>
    <lineage>
        <taxon>Eukaryota</taxon>
        <taxon>Fungi</taxon>
        <taxon>Dikarya</taxon>
        <taxon>Ascomycota</taxon>
        <taxon>Pezizomycotina</taxon>
        <taxon>Eurotiomycetes</taxon>
        <taxon>Eurotiomycetidae</taxon>
        <taxon>Eurotiales</taxon>
        <taxon>Aspergillaceae</taxon>
        <taxon>Penicillium</taxon>
    </lineage>
</organism>
<comment type="caution">
    <text evidence="2">The sequence shown here is derived from an EMBL/GenBank/DDBJ whole genome shotgun (WGS) entry which is preliminary data.</text>
</comment>